<dbReference type="GO" id="GO:0031177">
    <property type="term" value="F:phosphopantetheine binding"/>
    <property type="evidence" value="ECO:0007669"/>
    <property type="project" value="InterPro"/>
</dbReference>
<sequence>MSTLRSTKEQQAVQNTSWTTRAGKENEEFYSIIQAIEKRSLEIPADMAMRFFYDDATAVAEGRFDAWSWKELRDRARNVGRELAATGLVLPGVRILVVYPPGLGFIAAFLGCLYAGAVPVPVPAPRRADGIHRWLHIARDAGITGILCDKDLIETLTPLQQAVGHGFCVAPMGGDPAIACQQNDDGRPFFSPGPKHVAFLQYTSGSTSDPKGVMVTHGNLMANLRQISVAFEYGPSDRSACWLPHYHDMGLIDGILSPVFNGFPVSLMAPASFLRRPLRFLELASHVRATVIGGPNFSYEHCVEKSSPDAVAALDLSTIRIAYNGAEPIRPQTLRRFAATFEPCGFRWKALYCCYGQAEATLFQTGNRPDDPPHILSIRRDELTARGTAIETGQEEDTQETLELAACGRAADGLDLALVDPDRRARVADGVVGEIWIKGPNVTPGYWGRAKLNAETFDQVLDGTGGWRRTGDLGFRLAGQIYITGRLKDLIIIRGQNHHPEDIEQSVFSCHPALAQGRASAFSLELDGEEQVGVVCELTREGLRDIDAEDVFRAIRGAVSRNHNLKAAIIALIRPSSLPRTPSGKVRRFACRQGVVSGDLRVVARWDARPGARIDLPEVAEQPSWQEQLHRQPKALRKDALRRLIRQEVGLLARLGPGELPDAAAGFFDLGLDSVALVNIGATIERELAVQVGPTLIFEHPTIDALTDHLWSIVRTDMHDTEIRHDVPANDAKTAVPAAGLQQPSVAAEFAALKALLGSETAG</sequence>
<dbReference type="Pfam" id="PF00501">
    <property type="entry name" value="AMP-binding"/>
    <property type="match status" value="1"/>
</dbReference>
<evidence type="ECO:0000256" key="3">
    <source>
        <dbReference type="ARBA" id="ARBA00022553"/>
    </source>
</evidence>
<protein>
    <submittedName>
        <fullName evidence="9">AMP-binding protein</fullName>
    </submittedName>
</protein>
<dbReference type="PANTHER" id="PTHR22754">
    <property type="entry name" value="DISCO-INTERACTING PROTEIN 2 DIP2 -RELATED"/>
    <property type="match status" value="1"/>
</dbReference>
<comment type="caution">
    <text evidence="9">The sequence shown here is derived from an EMBL/GenBank/DDBJ whole genome shotgun (WGS) entry which is preliminary data.</text>
</comment>
<dbReference type="PROSITE" id="PS00455">
    <property type="entry name" value="AMP_BINDING"/>
    <property type="match status" value="1"/>
</dbReference>
<evidence type="ECO:0000256" key="5">
    <source>
        <dbReference type="ARBA" id="ARBA00022723"/>
    </source>
</evidence>
<evidence type="ECO:0000256" key="2">
    <source>
        <dbReference type="ARBA" id="ARBA00022450"/>
    </source>
</evidence>
<dbReference type="InterPro" id="IPR025110">
    <property type="entry name" value="AMP-bd_C"/>
</dbReference>
<reference evidence="9 10" key="1">
    <citation type="submission" date="2019-12" db="EMBL/GenBank/DDBJ databases">
        <title>Shinella kummerowiae sp. nov., a symbiotic bacterium isolated from root nodules of the herbal legume Kummerowia stipulacea.</title>
        <authorList>
            <person name="Gao J."/>
        </authorList>
    </citation>
    <scope>NUCLEOTIDE SEQUENCE [LARGE SCALE GENOMIC DNA]</scope>
    <source>
        <strain evidence="9 10">CCBAU 25048</strain>
    </source>
</reference>
<dbReference type="EMBL" id="WUMK01000003">
    <property type="protein sequence ID" value="MXN45477.1"/>
    <property type="molecule type" value="Genomic_DNA"/>
</dbReference>
<organism evidence="9 10">
    <name type="scientific">Shinella kummerowiae</name>
    <dbReference type="NCBI Taxonomy" id="417745"/>
    <lineage>
        <taxon>Bacteria</taxon>
        <taxon>Pseudomonadati</taxon>
        <taxon>Pseudomonadota</taxon>
        <taxon>Alphaproteobacteria</taxon>
        <taxon>Hyphomicrobiales</taxon>
        <taxon>Rhizobiaceae</taxon>
        <taxon>Shinella</taxon>
    </lineage>
</organism>
<dbReference type="SMART" id="SM00823">
    <property type="entry name" value="PKS_PP"/>
    <property type="match status" value="1"/>
</dbReference>
<keyword evidence="3" id="KW-0597">Phosphoprotein</keyword>
<dbReference type="InterPro" id="IPR020806">
    <property type="entry name" value="PKS_PP-bd"/>
</dbReference>
<dbReference type="OrthoDB" id="9803968at2"/>
<keyword evidence="10" id="KW-1185">Reference proteome</keyword>
<dbReference type="Gene3D" id="1.10.1200.10">
    <property type="entry name" value="ACP-like"/>
    <property type="match status" value="1"/>
</dbReference>
<dbReference type="AlphaFoldDB" id="A0A6N8SAL5"/>
<dbReference type="GO" id="GO:0070566">
    <property type="term" value="F:adenylyltransferase activity"/>
    <property type="evidence" value="ECO:0007669"/>
    <property type="project" value="TreeGrafter"/>
</dbReference>
<dbReference type="SUPFAM" id="SSF56801">
    <property type="entry name" value="Acetyl-CoA synthetase-like"/>
    <property type="match status" value="1"/>
</dbReference>
<dbReference type="InterPro" id="IPR009081">
    <property type="entry name" value="PP-bd_ACP"/>
</dbReference>
<name>A0A6N8SAL5_9HYPH</name>
<dbReference type="PROSITE" id="PS50075">
    <property type="entry name" value="CARRIER"/>
    <property type="match status" value="1"/>
</dbReference>
<evidence type="ECO:0000256" key="7">
    <source>
        <dbReference type="ARBA" id="ARBA00023098"/>
    </source>
</evidence>
<evidence type="ECO:0000313" key="9">
    <source>
        <dbReference type="EMBL" id="MXN45477.1"/>
    </source>
</evidence>
<dbReference type="InterPro" id="IPR036736">
    <property type="entry name" value="ACP-like_sf"/>
</dbReference>
<dbReference type="GO" id="GO:0016874">
    <property type="term" value="F:ligase activity"/>
    <property type="evidence" value="ECO:0007669"/>
    <property type="project" value="UniProtKB-KW"/>
</dbReference>
<dbReference type="InterPro" id="IPR045851">
    <property type="entry name" value="AMP-bd_C_sf"/>
</dbReference>
<dbReference type="Gene3D" id="3.40.50.12780">
    <property type="entry name" value="N-terminal domain of ligase-like"/>
    <property type="match status" value="1"/>
</dbReference>
<keyword evidence="5" id="KW-0479">Metal-binding</keyword>
<evidence type="ECO:0000259" key="8">
    <source>
        <dbReference type="PROSITE" id="PS50075"/>
    </source>
</evidence>
<dbReference type="Pfam" id="PF00550">
    <property type="entry name" value="PP-binding"/>
    <property type="match status" value="1"/>
</dbReference>
<dbReference type="Proteomes" id="UP000435802">
    <property type="component" value="Unassembled WGS sequence"/>
</dbReference>
<evidence type="ECO:0000256" key="6">
    <source>
        <dbReference type="ARBA" id="ARBA00022832"/>
    </source>
</evidence>
<dbReference type="SUPFAM" id="SSF47336">
    <property type="entry name" value="ACP-like"/>
    <property type="match status" value="1"/>
</dbReference>
<proteinExistence type="inferred from homology"/>
<evidence type="ECO:0000313" key="10">
    <source>
        <dbReference type="Proteomes" id="UP000435802"/>
    </source>
</evidence>
<dbReference type="SMART" id="SM01294">
    <property type="entry name" value="PKS_PP_betabranch"/>
    <property type="match status" value="1"/>
</dbReference>
<keyword evidence="4" id="KW-0436">Ligase</keyword>
<comment type="similarity">
    <text evidence="1">Belongs to the ATP-dependent AMP-binding enzyme family.</text>
</comment>
<dbReference type="FunFam" id="3.40.50.12780:FF:000013">
    <property type="entry name" value="Long-chain-fatty-acid--AMP ligase FadD32"/>
    <property type="match status" value="1"/>
</dbReference>
<dbReference type="Gene3D" id="3.30.300.30">
    <property type="match status" value="1"/>
</dbReference>
<evidence type="ECO:0000256" key="1">
    <source>
        <dbReference type="ARBA" id="ARBA00006432"/>
    </source>
</evidence>
<evidence type="ECO:0000256" key="4">
    <source>
        <dbReference type="ARBA" id="ARBA00022598"/>
    </source>
</evidence>
<dbReference type="InterPro" id="IPR040097">
    <property type="entry name" value="FAAL/FAAC"/>
</dbReference>
<dbReference type="PROSITE" id="PS00012">
    <property type="entry name" value="PHOSPHOPANTETHEINE"/>
    <property type="match status" value="1"/>
</dbReference>
<dbReference type="InterPro" id="IPR000873">
    <property type="entry name" value="AMP-dep_synth/lig_dom"/>
</dbReference>
<accession>A0A6N8SAL5</accession>
<dbReference type="GO" id="GO:0006633">
    <property type="term" value="P:fatty acid biosynthetic process"/>
    <property type="evidence" value="ECO:0007669"/>
    <property type="project" value="TreeGrafter"/>
</dbReference>
<dbReference type="InterPro" id="IPR042099">
    <property type="entry name" value="ANL_N_sf"/>
</dbReference>
<dbReference type="InterPro" id="IPR006162">
    <property type="entry name" value="Ppantetheine_attach_site"/>
</dbReference>
<keyword evidence="7" id="KW-0443">Lipid metabolism</keyword>
<dbReference type="InterPro" id="IPR020845">
    <property type="entry name" value="AMP-binding_CS"/>
</dbReference>
<dbReference type="GO" id="GO:0005886">
    <property type="term" value="C:plasma membrane"/>
    <property type="evidence" value="ECO:0007669"/>
    <property type="project" value="TreeGrafter"/>
</dbReference>
<keyword evidence="2" id="KW-0596">Phosphopantetheine</keyword>
<dbReference type="GO" id="GO:0046872">
    <property type="term" value="F:metal ion binding"/>
    <property type="evidence" value="ECO:0007669"/>
    <property type="project" value="UniProtKB-KW"/>
</dbReference>
<dbReference type="GO" id="GO:0071766">
    <property type="term" value="P:Actinobacterium-type cell wall biogenesis"/>
    <property type="evidence" value="ECO:0007669"/>
    <property type="project" value="UniProtKB-ARBA"/>
</dbReference>
<dbReference type="Pfam" id="PF23024">
    <property type="entry name" value="AMP-dom_DIP2-like"/>
    <property type="match status" value="1"/>
</dbReference>
<gene>
    <name evidence="9" type="ORF">GR138_09760</name>
</gene>
<dbReference type="CDD" id="cd05931">
    <property type="entry name" value="FAAL"/>
    <property type="match status" value="1"/>
</dbReference>
<keyword evidence="6" id="KW-0276">Fatty acid metabolism</keyword>
<dbReference type="PANTHER" id="PTHR22754:SF32">
    <property type="entry name" value="DISCO-INTERACTING PROTEIN 2"/>
    <property type="match status" value="1"/>
</dbReference>
<feature type="domain" description="Carrier" evidence="8">
    <location>
        <begin position="635"/>
        <end position="714"/>
    </location>
</feature>